<dbReference type="Pfam" id="PF04079">
    <property type="entry name" value="SMC_ScpB"/>
    <property type="match status" value="1"/>
</dbReference>
<feature type="region of interest" description="Disordered" evidence="5">
    <location>
        <begin position="245"/>
        <end position="287"/>
    </location>
</feature>
<dbReference type="InterPro" id="IPR005234">
    <property type="entry name" value="ScpB_csome_segregation"/>
</dbReference>
<dbReference type="EMBL" id="CP003466">
    <property type="protein sequence ID" value="AFT70593.1"/>
    <property type="molecule type" value="Genomic_DNA"/>
</dbReference>
<feature type="region of interest" description="Disordered" evidence="5">
    <location>
        <begin position="187"/>
        <end position="208"/>
    </location>
</feature>
<dbReference type="InterPro" id="IPR036390">
    <property type="entry name" value="WH_DNA-bd_sf"/>
</dbReference>
<dbReference type="eggNOG" id="COG1386">
    <property type="taxonomic scope" value="Bacteria"/>
</dbReference>
<dbReference type="GO" id="GO:0051304">
    <property type="term" value="P:chromosome separation"/>
    <property type="evidence" value="ECO:0007669"/>
    <property type="project" value="InterPro"/>
</dbReference>
<keyword evidence="2" id="KW-0132">Cell division</keyword>
<dbReference type="PANTHER" id="PTHR34298">
    <property type="entry name" value="SEGREGATION AND CONDENSATION PROTEIN B"/>
    <property type="match status" value="1"/>
</dbReference>
<dbReference type="AlphaFoldDB" id="K0CDE2"/>
<evidence type="ECO:0000256" key="5">
    <source>
        <dbReference type="SAM" id="MobiDB-lite"/>
    </source>
</evidence>
<dbReference type="SUPFAM" id="SSF46785">
    <property type="entry name" value="Winged helix' DNA-binding domain"/>
    <property type="match status" value="2"/>
</dbReference>
<dbReference type="NCBIfam" id="TIGR00281">
    <property type="entry name" value="SMC-Scp complex subunit ScpB"/>
    <property type="match status" value="1"/>
</dbReference>
<evidence type="ECO:0000256" key="4">
    <source>
        <dbReference type="ARBA" id="ARBA00023306"/>
    </source>
</evidence>
<feature type="compositionally biased region" description="Acidic residues" evidence="5">
    <location>
        <begin position="196"/>
        <end position="208"/>
    </location>
</feature>
<evidence type="ECO:0000313" key="6">
    <source>
        <dbReference type="EMBL" id="AFT70593.1"/>
    </source>
</evidence>
<name>K0CDE2_ALCDB</name>
<dbReference type="RefSeq" id="WP_014994664.1">
    <property type="nucleotide sequence ID" value="NC_018691.1"/>
</dbReference>
<dbReference type="GO" id="GO:0051301">
    <property type="term" value="P:cell division"/>
    <property type="evidence" value="ECO:0007669"/>
    <property type="project" value="UniProtKB-KW"/>
</dbReference>
<organism evidence="6 7">
    <name type="scientific">Alcanivorax dieselolei (strain DSM 16502 / CGMCC 1.3690 / MCCC 1A00001 / B-5)</name>
    <name type="common">Alloalcanivorax dieselolei</name>
    <dbReference type="NCBI Taxonomy" id="930169"/>
    <lineage>
        <taxon>Bacteria</taxon>
        <taxon>Pseudomonadati</taxon>
        <taxon>Pseudomonadota</taxon>
        <taxon>Gammaproteobacteria</taxon>
        <taxon>Oceanospirillales</taxon>
        <taxon>Alcanivoracaceae</taxon>
        <taxon>Alloalcanivorax</taxon>
    </lineage>
</organism>
<keyword evidence="3" id="KW-0159">Chromosome partition</keyword>
<dbReference type="PATRIC" id="fig|930169.3.peg.2286"/>
<reference evidence="6 7" key="1">
    <citation type="journal article" date="2012" name="J. Bacteriol.">
        <title>Complete genome sequence of Alcanivorax dieselolei type strain B5.</title>
        <authorList>
            <person name="Lai Q."/>
            <person name="Li W."/>
            <person name="Shao Z."/>
        </authorList>
    </citation>
    <scope>NUCLEOTIDE SEQUENCE [LARGE SCALE GENOMIC DNA]</scope>
    <source>
        <strain evidence="7">DSM 16502 / CGMCC 1.3690 / B-5</strain>
    </source>
</reference>
<keyword evidence="1" id="KW-0963">Cytoplasm</keyword>
<dbReference type="HOGENOM" id="CLU_045647_2_4_6"/>
<keyword evidence="4" id="KW-0131">Cell cycle</keyword>
<evidence type="ECO:0000313" key="7">
    <source>
        <dbReference type="Proteomes" id="UP000006286"/>
    </source>
</evidence>
<evidence type="ECO:0000256" key="1">
    <source>
        <dbReference type="ARBA" id="ARBA00022490"/>
    </source>
</evidence>
<gene>
    <name evidence="6" type="ordered locus">B5T_02319</name>
</gene>
<evidence type="ECO:0000256" key="3">
    <source>
        <dbReference type="ARBA" id="ARBA00022829"/>
    </source>
</evidence>
<dbReference type="Gene3D" id="1.10.10.10">
    <property type="entry name" value="Winged helix-like DNA-binding domain superfamily/Winged helix DNA-binding domain"/>
    <property type="match status" value="2"/>
</dbReference>
<dbReference type="STRING" id="930169.B5T_02319"/>
<dbReference type="PANTHER" id="PTHR34298:SF2">
    <property type="entry name" value="SEGREGATION AND CONDENSATION PROTEIN B"/>
    <property type="match status" value="1"/>
</dbReference>
<protein>
    <submittedName>
        <fullName evidence="6">Putative transcriptional regulator</fullName>
    </submittedName>
</protein>
<dbReference type="InterPro" id="IPR036388">
    <property type="entry name" value="WH-like_DNA-bd_sf"/>
</dbReference>
<accession>K0CDE2</accession>
<dbReference type="Proteomes" id="UP000006286">
    <property type="component" value="Chromosome"/>
</dbReference>
<evidence type="ECO:0000256" key="2">
    <source>
        <dbReference type="ARBA" id="ARBA00022618"/>
    </source>
</evidence>
<keyword evidence="7" id="KW-1185">Reference proteome</keyword>
<feature type="compositionally biased region" description="Acidic residues" evidence="5">
    <location>
        <begin position="254"/>
        <end position="267"/>
    </location>
</feature>
<dbReference type="KEGG" id="adi:B5T_02319"/>
<sequence length="287" mass="32230">MSELSPERIKSILEAAILAADGPLDRDTMLTLFDEQDCPSKADLSRLLESLSEDYAERGIELKEVASGFRFQVRTELGPWVSRLWQERPPRYSRAVLETLALMAYRQPITRGEIEEIRGVSVSSHIIKSLMERGWVRVVGHRDVPGRPAMFATTRQFLDYFDLKSLDELPPLAEIRDLDKLNEELALSDAPSENEPVAEGEDGDEAEPDNANVLALNMHDEPEIDESTLMSMEKVDSVIANFEAEFRRRPDSGALEEEGASPDEQDPESPVQEAADMTADEERSPNE</sequence>
<proteinExistence type="predicted"/>